<reference evidence="2 3" key="1">
    <citation type="submission" date="2016-10" db="EMBL/GenBank/DDBJ databases">
        <authorList>
            <person name="Varghese N."/>
            <person name="Submissions S."/>
        </authorList>
    </citation>
    <scope>NUCLEOTIDE SEQUENCE [LARGE SCALE GENOMIC DNA]</scope>
    <source>
        <strain evidence="2 3">Nl1</strain>
    </source>
</reference>
<organism evidence="2 3">
    <name type="scientific">Nitrosospira multiformis</name>
    <dbReference type="NCBI Taxonomy" id="1231"/>
    <lineage>
        <taxon>Bacteria</taxon>
        <taxon>Pseudomonadati</taxon>
        <taxon>Pseudomonadota</taxon>
        <taxon>Betaproteobacteria</taxon>
        <taxon>Nitrosomonadales</taxon>
        <taxon>Nitrosomonadaceae</taxon>
        <taxon>Nitrosospira</taxon>
    </lineage>
</organism>
<evidence type="ECO:0000256" key="1">
    <source>
        <dbReference type="SAM" id="SignalP"/>
    </source>
</evidence>
<name>A0ABY0TFF6_9PROT</name>
<feature type="chain" id="PRO_5047153328" description="Leucine-binding protein domain-containing protein" evidence="1">
    <location>
        <begin position="30"/>
        <end position="342"/>
    </location>
</feature>
<keyword evidence="3" id="KW-1185">Reference proteome</keyword>
<keyword evidence="1" id="KW-0732">Signal</keyword>
<dbReference type="InterPro" id="IPR006311">
    <property type="entry name" value="TAT_signal"/>
</dbReference>
<gene>
    <name evidence="2" type="ORF">SAMN05216402_2130</name>
</gene>
<accession>A0ABY0TFF6</accession>
<feature type="signal peptide" evidence="1">
    <location>
        <begin position="1"/>
        <end position="29"/>
    </location>
</feature>
<dbReference type="Proteomes" id="UP000183471">
    <property type="component" value="Unassembled WGS sequence"/>
</dbReference>
<evidence type="ECO:0000313" key="3">
    <source>
        <dbReference type="Proteomes" id="UP000183471"/>
    </source>
</evidence>
<dbReference type="EMBL" id="FNKY01000001">
    <property type="protein sequence ID" value="SDQ74822.1"/>
    <property type="molecule type" value="Genomic_DNA"/>
</dbReference>
<dbReference type="PROSITE" id="PS51318">
    <property type="entry name" value="TAT"/>
    <property type="match status" value="1"/>
</dbReference>
<sequence>MDVNRRNLMKGVLTGGTLLALGIPPGAFASAPAGRAGRFGLLLGNTPLDAEFAAGIRTAYAANARYDGMESGATGAGVAGLDAPQVVKLTGGLLNDYERVTGLLEKSRDTRWIAVMDDGSAAIFMELARNAGARLILLGSHASSGDDAFMHGISPGIPELRHVWAAASPMHSAGGILASRLIENQGSFSIVENFLSAEHSSTQMRADSIAASGPNPGSFTYWPGFLAYRLDGPDAIHLHCSGLSPSDGCESLGWNTAGGWTSVSRQVSTREAGARRGAGQPQSAGWMESVGYAVMAAALGTSAFQESCSSRAFVHRPSKDKVNGRGEPIGPAERFTSFVIDI</sequence>
<dbReference type="RefSeq" id="WP_074632281.1">
    <property type="nucleotide sequence ID" value="NZ_FNKY01000001.1"/>
</dbReference>
<comment type="caution">
    <text evidence="2">The sequence shown here is derived from an EMBL/GenBank/DDBJ whole genome shotgun (WGS) entry which is preliminary data.</text>
</comment>
<evidence type="ECO:0000313" key="2">
    <source>
        <dbReference type="EMBL" id="SDQ74822.1"/>
    </source>
</evidence>
<proteinExistence type="predicted"/>
<protein>
    <recommendedName>
        <fullName evidence="4">Leucine-binding protein domain-containing protein</fullName>
    </recommendedName>
</protein>
<evidence type="ECO:0008006" key="4">
    <source>
        <dbReference type="Google" id="ProtNLM"/>
    </source>
</evidence>